<sequence length="175" mass="19175">MTWSLLDGSLISGFHSEDSFWEKSAGRKQDTRGLSPVIPHIALQGTWTGNPGQWCFWQCRCTRRRLCTECSSESGKTPGHGCALPCAHPASARRESDRMKSGSANHKPSQPNVMLTTLASLEGADELMATVKGSLQQKDPFLFFCFKSMKSGYNSSHQTIFVSLLLGKSAKAFQG</sequence>
<accession>A0A8C0W6U0</accession>
<organism evidence="1">
    <name type="scientific">Castor canadensis</name>
    <name type="common">American beaver</name>
    <dbReference type="NCBI Taxonomy" id="51338"/>
    <lineage>
        <taxon>Eukaryota</taxon>
        <taxon>Metazoa</taxon>
        <taxon>Chordata</taxon>
        <taxon>Craniata</taxon>
        <taxon>Vertebrata</taxon>
        <taxon>Euteleostomi</taxon>
        <taxon>Mammalia</taxon>
        <taxon>Eutheria</taxon>
        <taxon>Euarchontoglires</taxon>
        <taxon>Glires</taxon>
        <taxon>Rodentia</taxon>
        <taxon>Castorimorpha</taxon>
        <taxon>Castoridae</taxon>
        <taxon>Castor</taxon>
    </lineage>
</organism>
<evidence type="ECO:0000313" key="1">
    <source>
        <dbReference type="Ensembl" id="ENSCCNP00000006100.1"/>
    </source>
</evidence>
<name>A0A8C0W6U0_CASCN</name>
<proteinExistence type="predicted"/>
<protein>
    <submittedName>
        <fullName evidence="1">Uncharacterized protein</fullName>
    </submittedName>
</protein>
<dbReference type="AlphaFoldDB" id="A0A8C0W6U0"/>
<reference evidence="1" key="1">
    <citation type="submission" date="2023-09" db="UniProtKB">
        <authorList>
            <consortium name="Ensembl"/>
        </authorList>
    </citation>
    <scope>IDENTIFICATION</scope>
</reference>
<dbReference type="Ensembl" id="ENSCCNT00000008010.1">
    <property type="protein sequence ID" value="ENSCCNP00000006100.1"/>
    <property type="gene ID" value="ENSCCNG00000006440.1"/>
</dbReference>